<dbReference type="GeneID" id="31359113"/>
<evidence type="ECO:0000256" key="3">
    <source>
        <dbReference type="ARBA" id="ARBA00022692"/>
    </source>
</evidence>
<feature type="transmembrane region" description="Helical" evidence="6">
    <location>
        <begin position="30"/>
        <end position="48"/>
    </location>
</feature>
<sequence>MSSNHLNYTMSALTFLGGVMGYAKAKSMPSLIAGTTFALLYAATGVAMEKDPQTGHAATAGRVSILRNQSINQYNVFTTPAFINSLLFFFVVISVVLTGAMGKRAIKTGKVFPAGVVATAAGLTTLYSAKKYYDWTYGV</sequence>
<feature type="transmembrane region" description="Helical" evidence="6">
    <location>
        <begin position="81"/>
        <end position="99"/>
    </location>
</feature>
<evidence type="ECO:0000256" key="1">
    <source>
        <dbReference type="ARBA" id="ARBA00004370"/>
    </source>
</evidence>
<keyword evidence="5 6" id="KW-0472">Membrane</keyword>
<keyword evidence="3 6" id="KW-0812">Transmembrane</keyword>
<dbReference type="Pfam" id="PF03647">
    <property type="entry name" value="Tmemb_14"/>
    <property type="match status" value="1"/>
</dbReference>
<protein>
    <submittedName>
        <fullName evidence="7">Transmembrane protein 14 B</fullName>
    </submittedName>
</protein>
<dbReference type="GO" id="GO:0016020">
    <property type="term" value="C:membrane"/>
    <property type="evidence" value="ECO:0007669"/>
    <property type="project" value="UniProtKB-SubCell"/>
</dbReference>
<dbReference type="EMBL" id="ADBJ01000015">
    <property type="protein sequence ID" value="EFA83478.1"/>
    <property type="molecule type" value="Genomic_DNA"/>
</dbReference>
<evidence type="ECO:0000256" key="4">
    <source>
        <dbReference type="ARBA" id="ARBA00022989"/>
    </source>
</evidence>
<dbReference type="InterPro" id="IPR005349">
    <property type="entry name" value="TMEM14"/>
</dbReference>
<gene>
    <name evidence="7" type="primary">tmem14B</name>
    <name evidence="7" type="ORF">PPL_03626</name>
</gene>
<keyword evidence="4 6" id="KW-1133">Transmembrane helix</keyword>
<evidence type="ECO:0000313" key="8">
    <source>
        <dbReference type="Proteomes" id="UP000001396"/>
    </source>
</evidence>
<proteinExistence type="inferred from homology"/>
<dbReference type="FunCoup" id="D3B5B3">
    <property type="interactions" value="29"/>
</dbReference>
<dbReference type="Gene3D" id="1.10.10.1740">
    <property type="entry name" value="Transmembrane protein 14-like"/>
    <property type="match status" value="1"/>
</dbReference>
<comment type="subcellular location">
    <subcellularLocation>
        <location evidence="1">Membrane</location>
    </subcellularLocation>
</comment>
<evidence type="ECO:0000256" key="2">
    <source>
        <dbReference type="ARBA" id="ARBA00007590"/>
    </source>
</evidence>
<dbReference type="RefSeq" id="XP_020435595.1">
    <property type="nucleotide sequence ID" value="XM_020574553.1"/>
</dbReference>
<dbReference type="InterPro" id="IPR044890">
    <property type="entry name" value="TMEM14_sf"/>
</dbReference>
<reference evidence="7 8" key="1">
    <citation type="journal article" date="2011" name="Genome Res.">
        <title>Phylogeny-wide analysis of social amoeba genomes highlights ancient origins for complex intercellular communication.</title>
        <authorList>
            <person name="Heidel A.J."/>
            <person name="Lawal H.M."/>
            <person name="Felder M."/>
            <person name="Schilde C."/>
            <person name="Helps N.R."/>
            <person name="Tunggal B."/>
            <person name="Rivero F."/>
            <person name="John U."/>
            <person name="Schleicher M."/>
            <person name="Eichinger L."/>
            <person name="Platzer M."/>
            <person name="Noegel A.A."/>
            <person name="Schaap P."/>
            <person name="Gloeckner G."/>
        </authorList>
    </citation>
    <scope>NUCLEOTIDE SEQUENCE [LARGE SCALE GENOMIC DNA]</scope>
    <source>
        <strain evidence="8">ATCC 26659 / Pp 5 / PN500</strain>
    </source>
</reference>
<evidence type="ECO:0000256" key="6">
    <source>
        <dbReference type="SAM" id="Phobius"/>
    </source>
</evidence>
<organism evidence="7 8">
    <name type="scientific">Heterostelium pallidum (strain ATCC 26659 / Pp 5 / PN500)</name>
    <name type="common">Cellular slime mold</name>
    <name type="synonym">Polysphondylium pallidum</name>
    <dbReference type="NCBI Taxonomy" id="670386"/>
    <lineage>
        <taxon>Eukaryota</taxon>
        <taxon>Amoebozoa</taxon>
        <taxon>Evosea</taxon>
        <taxon>Eumycetozoa</taxon>
        <taxon>Dictyostelia</taxon>
        <taxon>Acytosteliales</taxon>
        <taxon>Acytosteliaceae</taxon>
        <taxon>Heterostelium</taxon>
    </lineage>
</organism>
<name>D3B5B3_HETP5</name>
<dbReference type="PANTHER" id="PTHR12668">
    <property type="entry name" value="TRANSMEMBRANE PROTEIN 14, 15"/>
    <property type="match status" value="1"/>
</dbReference>
<feature type="transmembrane region" description="Helical" evidence="6">
    <location>
        <begin position="111"/>
        <end position="129"/>
    </location>
</feature>
<dbReference type="Proteomes" id="UP000001396">
    <property type="component" value="Unassembled WGS sequence"/>
</dbReference>
<dbReference type="InParanoid" id="D3B5B3"/>
<accession>D3B5B3</accession>
<keyword evidence="8" id="KW-1185">Reference proteome</keyword>
<dbReference type="OMA" id="MIYSTEM"/>
<comment type="similarity">
    <text evidence="2">Belongs to the TMEM14 family.</text>
</comment>
<comment type="caution">
    <text evidence="7">The sequence shown here is derived from an EMBL/GenBank/DDBJ whole genome shotgun (WGS) entry which is preliminary data.</text>
</comment>
<evidence type="ECO:0000256" key="5">
    <source>
        <dbReference type="ARBA" id="ARBA00023136"/>
    </source>
</evidence>
<evidence type="ECO:0000313" key="7">
    <source>
        <dbReference type="EMBL" id="EFA83478.1"/>
    </source>
</evidence>
<dbReference type="AlphaFoldDB" id="D3B5B3"/>